<evidence type="ECO:0000259" key="3">
    <source>
        <dbReference type="Pfam" id="PF06580"/>
    </source>
</evidence>
<evidence type="ECO:0000313" key="5">
    <source>
        <dbReference type="Proteomes" id="UP000007590"/>
    </source>
</evidence>
<dbReference type="EMBL" id="CP003349">
    <property type="protein sequence ID" value="AFD05757.1"/>
    <property type="molecule type" value="Genomic_DNA"/>
</dbReference>
<keyword evidence="2" id="KW-0812">Transmembrane</keyword>
<gene>
    <name evidence="4" type="ordered locus">Solca_0632</name>
</gene>
<keyword evidence="2" id="KW-1133">Transmembrane helix</keyword>
<evidence type="ECO:0000313" key="4">
    <source>
        <dbReference type="EMBL" id="AFD05757.1"/>
    </source>
</evidence>
<dbReference type="HOGENOM" id="CLU_040532_0_0_10"/>
<dbReference type="GO" id="GO:0016020">
    <property type="term" value="C:membrane"/>
    <property type="evidence" value="ECO:0007669"/>
    <property type="project" value="InterPro"/>
</dbReference>
<feature type="domain" description="Signal transduction histidine kinase internal region" evidence="3">
    <location>
        <begin position="354"/>
        <end position="432"/>
    </location>
</feature>
<dbReference type="PANTHER" id="PTHR34220">
    <property type="entry name" value="SENSOR HISTIDINE KINASE YPDA"/>
    <property type="match status" value="1"/>
</dbReference>
<dbReference type="InterPro" id="IPR010559">
    <property type="entry name" value="Sig_transdc_His_kin_internal"/>
</dbReference>
<name>H8KY19_SOLCM</name>
<reference evidence="4" key="1">
    <citation type="submission" date="2012-02" db="EMBL/GenBank/DDBJ databases">
        <title>The complete genome of Solitalea canadensis DSM 3403.</title>
        <authorList>
            <consortium name="US DOE Joint Genome Institute (JGI-PGF)"/>
            <person name="Lucas S."/>
            <person name="Copeland A."/>
            <person name="Lapidus A."/>
            <person name="Glavina del Rio T."/>
            <person name="Dalin E."/>
            <person name="Tice H."/>
            <person name="Bruce D."/>
            <person name="Goodwin L."/>
            <person name="Pitluck S."/>
            <person name="Peters L."/>
            <person name="Ovchinnikova G."/>
            <person name="Lu M."/>
            <person name="Kyrpides N."/>
            <person name="Mavromatis K."/>
            <person name="Ivanova N."/>
            <person name="Brettin T."/>
            <person name="Detter J.C."/>
            <person name="Han C."/>
            <person name="Larimer F."/>
            <person name="Land M."/>
            <person name="Hauser L."/>
            <person name="Markowitz V."/>
            <person name="Cheng J.-F."/>
            <person name="Hugenholtz P."/>
            <person name="Woyke T."/>
            <person name="Wu D."/>
            <person name="Spring S."/>
            <person name="Schroeder M."/>
            <person name="Kopitz M."/>
            <person name="Brambilla E."/>
            <person name="Klenk H.-P."/>
            <person name="Eisen J.A."/>
        </authorList>
    </citation>
    <scope>NUCLEOTIDE SEQUENCE</scope>
    <source>
        <strain evidence="4">DSM 3403</strain>
    </source>
</reference>
<feature type="transmembrane region" description="Helical" evidence="2">
    <location>
        <begin position="12"/>
        <end position="31"/>
    </location>
</feature>
<dbReference type="Proteomes" id="UP000007590">
    <property type="component" value="Chromosome"/>
</dbReference>
<feature type="coiled-coil region" evidence="1">
    <location>
        <begin position="329"/>
        <end position="361"/>
    </location>
</feature>
<keyword evidence="5" id="KW-1185">Reference proteome</keyword>
<dbReference type="AlphaFoldDB" id="H8KY19"/>
<sequence>MKRVFGNQRYLLFIGLIIVLAFTLIAFFISGKLNERVDEISGSLAKNVYKQKAVVMRAEFDNLLRAITTEENLLKEIKNNKDIDELSPAIRTILLADPKVNHAWYAVVVNQDTVYTGVNRISGGYTHTKVSSFIKSWIKTGFSQQDTLSRINNIISYRDSLHLLNASRVRLPDKSEVLFGFDINLRELRQYFWNVDKLGQAYFFLVDENGICLSHPDEKLIGKKLYPMQDSSLIKKVVNDSIVRHEIVHSTYLEIPVMQYYSPFQFGTERWILGVSTPLTVFSEDVAAIRNYTLVMGVLSVFIILTLVLFAQLKWQKEFTLRQEVQKQSDQLALKTQQLRLKAERQEKENALLQLQKLKEKVDPHFLFNSFGSLNALIEQNPALAREFVVKLSRVYRYVLDSNTEGLSSVEEELRFASQYYFLLQIRFGEALPPLHVNIKDEHRQKQLPFMSLQTVIENAIKHNIVSKTDPLHIKIESEENQLVISNNYQLRNDVNDSGKQGLTYLKSTYSHYGNSSFRHGKEADEYKCYLPLL</sequence>
<keyword evidence="1" id="KW-0175">Coiled coil</keyword>
<proteinExistence type="predicted"/>
<dbReference type="eggNOG" id="COG2972">
    <property type="taxonomic scope" value="Bacteria"/>
</dbReference>
<dbReference type="Gene3D" id="3.30.450.20">
    <property type="entry name" value="PAS domain"/>
    <property type="match status" value="1"/>
</dbReference>
<dbReference type="InterPro" id="IPR050640">
    <property type="entry name" value="Bact_2-comp_sensor_kinase"/>
</dbReference>
<accession>H8KY19</accession>
<dbReference type="OrthoDB" id="9809908at2"/>
<dbReference type="GO" id="GO:0000155">
    <property type="term" value="F:phosphorelay sensor kinase activity"/>
    <property type="evidence" value="ECO:0007669"/>
    <property type="project" value="InterPro"/>
</dbReference>
<dbReference type="RefSeq" id="WP_014678985.1">
    <property type="nucleotide sequence ID" value="NC_017770.1"/>
</dbReference>
<evidence type="ECO:0000256" key="1">
    <source>
        <dbReference type="SAM" id="Coils"/>
    </source>
</evidence>
<dbReference type="Pfam" id="PF06580">
    <property type="entry name" value="His_kinase"/>
    <property type="match status" value="1"/>
</dbReference>
<evidence type="ECO:0000256" key="2">
    <source>
        <dbReference type="SAM" id="Phobius"/>
    </source>
</evidence>
<dbReference type="KEGG" id="scn:Solca_0632"/>
<protein>
    <submittedName>
        <fullName evidence="4">Putative regulator of cell autolysis</fullName>
    </submittedName>
</protein>
<dbReference type="STRING" id="929556.Solca_0632"/>
<dbReference type="PANTHER" id="PTHR34220:SF7">
    <property type="entry name" value="SENSOR HISTIDINE KINASE YPDA"/>
    <property type="match status" value="1"/>
</dbReference>
<keyword evidence="2" id="KW-0472">Membrane</keyword>
<feature type="transmembrane region" description="Helical" evidence="2">
    <location>
        <begin position="292"/>
        <end position="313"/>
    </location>
</feature>
<organism evidence="4 5">
    <name type="scientific">Solitalea canadensis (strain ATCC 29591 / DSM 3403 / JCM 21819 / LMG 8368 / NBRC 15130 / NCIMB 12057 / USAM 9D)</name>
    <name type="common">Flexibacter canadensis</name>
    <dbReference type="NCBI Taxonomy" id="929556"/>
    <lineage>
        <taxon>Bacteria</taxon>
        <taxon>Pseudomonadati</taxon>
        <taxon>Bacteroidota</taxon>
        <taxon>Sphingobacteriia</taxon>
        <taxon>Sphingobacteriales</taxon>
        <taxon>Sphingobacteriaceae</taxon>
        <taxon>Solitalea</taxon>
    </lineage>
</organism>